<feature type="repeat" description="ANK" evidence="1">
    <location>
        <begin position="411"/>
        <end position="443"/>
    </location>
</feature>
<feature type="domain" description="DUF3447" evidence="2">
    <location>
        <begin position="198"/>
        <end position="273"/>
    </location>
</feature>
<protein>
    <recommendedName>
        <fullName evidence="2">DUF3447 domain-containing protein</fullName>
    </recommendedName>
</protein>
<accession>A2F621</accession>
<feature type="repeat" description="ANK" evidence="1">
    <location>
        <begin position="312"/>
        <end position="344"/>
    </location>
</feature>
<feature type="repeat" description="ANK" evidence="1">
    <location>
        <begin position="378"/>
        <end position="410"/>
    </location>
</feature>
<feature type="repeat" description="ANK" evidence="1">
    <location>
        <begin position="345"/>
        <end position="377"/>
    </location>
</feature>
<dbReference type="KEGG" id="tva:4757460"/>
<feature type="repeat" description="ANK" evidence="1">
    <location>
        <begin position="444"/>
        <end position="471"/>
    </location>
</feature>
<evidence type="ECO:0000313" key="4">
    <source>
        <dbReference type="Proteomes" id="UP000001542"/>
    </source>
</evidence>
<dbReference type="InterPro" id="IPR020683">
    <property type="entry name" value="DUF3447"/>
</dbReference>
<dbReference type="PRINTS" id="PR01415">
    <property type="entry name" value="ANKYRIN"/>
</dbReference>
<gene>
    <name evidence="3" type="ORF">TVAG_091170</name>
</gene>
<dbReference type="PROSITE" id="PS50297">
    <property type="entry name" value="ANK_REP_REGION"/>
    <property type="match status" value="5"/>
</dbReference>
<dbReference type="STRING" id="5722.A2F621"/>
<evidence type="ECO:0000313" key="3">
    <source>
        <dbReference type="EMBL" id="EAX99650.1"/>
    </source>
</evidence>
<dbReference type="VEuPathDB" id="TrichDB:TVAGG3_0578950"/>
<reference evidence="3" key="1">
    <citation type="submission" date="2006-10" db="EMBL/GenBank/DDBJ databases">
        <authorList>
            <person name="Amadeo P."/>
            <person name="Zhao Q."/>
            <person name="Wortman J."/>
            <person name="Fraser-Liggett C."/>
            <person name="Carlton J."/>
        </authorList>
    </citation>
    <scope>NUCLEOTIDE SEQUENCE</scope>
    <source>
        <strain evidence="3">G3</strain>
    </source>
</reference>
<dbReference type="PANTHER" id="PTHR24182:SF13">
    <property type="entry name" value="LD18443P"/>
    <property type="match status" value="1"/>
</dbReference>
<dbReference type="PROSITE" id="PS50088">
    <property type="entry name" value="ANK_REPEAT"/>
    <property type="match status" value="5"/>
</dbReference>
<name>A2F621_TRIV3</name>
<dbReference type="PANTHER" id="PTHR24182">
    <property type="entry name" value="ANKYRIN REPEAT AND SOCS BOX CONTAINING 4"/>
    <property type="match status" value="1"/>
</dbReference>
<dbReference type="eggNOG" id="KOG0504">
    <property type="taxonomic scope" value="Eukaryota"/>
</dbReference>
<sequence>MSDEDIDSNKYSKLRGIYKYYIDSYNALYQLKTGKDEELNEIYKMIKTELIDSKKYPPNRIIEDISNIIPYNNRYTKSYLSLAKLIYDDYHVQAVNNVAYIFKYLFYKEYGIKLGKYDFEDEDFIINNLDIHAENTIYRAIMNNDLETFITFTEREGFDGCQRLKSDLYPDSDERYSLLELCCYHGAVDCFKFLRTKFDKEISYTCLALSFLGGNPEIMSECLKYQEPNNNCMIYAIISHNIDFVTFLMNEYNMEIDLCDCGNYNNLESFLVYLDQTNDINKCFAYSWMFNIPSFCEYFLSLGANINENDENREMVLHNAAKNNYKEIVELLLSHGANINEKDEDGKTALHYAASENGKEAAELLISHGANINEKDEDGKTALHFAAENNRKETTELLLSHGANINEKDEDRRTALHDAAYTNSKETAELLLSHGANINEKDEDGKTALHHAAENNRKETTELLLSHGAKE</sequence>
<dbReference type="Pfam" id="PF11929">
    <property type="entry name" value="DUF3447"/>
    <property type="match status" value="1"/>
</dbReference>
<dbReference type="Gene3D" id="1.25.40.20">
    <property type="entry name" value="Ankyrin repeat-containing domain"/>
    <property type="match status" value="1"/>
</dbReference>
<proteinExistence type="predicted"/>
<dbReference type="InterPro" id="IPR036770">
    <property type="entry name" value="Ankyrin_rpt-contain_sf"/>
</dbReference>
<evidence type="ECO:0000259" key="2">
    <source>
        <dbReference type="Pfam" id="PF11929"/>
    </source>
</evidence>
<keyword evidence="4" id="KW-1185">Reference proteome</keyword>
<dbReference type="InterPro" id="IPR002110">
    <property type="entry name" value="Ankyrin_rpt"/>
</dbReference>
<dbReference type="EMBL" id="DS113630">
    <property type="protein sequence ID" value="EAX99650.1"/>
    <property type="molecule type" value="Genomic_DNA"/>
</dbReference>
<dbReference type="VEuPathDB" id="TrichDB:TVAG_091170"/>
<dbReference type="Proteomes" id="UP000001542">
    <property type="component" value="Unassembled WGS sequence"/>
</dbReference>
<keyword evidence="1" id="KW-0040">ANK repeat</keyword>
<dbReference type="SUPFAM" id="SSF48403">
    <property type="entry name" value="Ankyrin repeat"/>
    <property type="match status" value="2"/>
</dbReference>
<dbReference type="SMART" id="SM00248">
    <property type="entry name" value="ANK"/>
    <property type="match status" value="8"/>
</dbReference>
<dbReference type="SMR" id="A2F621"/>
<organism evidence="3 4">
    <name type="scientific">Trichomonas vaginalis (strain ATCC PRA-98 / G3)</name>
    <dbReference type="NCBI Taxonomy" id="412133"/>
    <lineage>
        <taxon>Eukaryota</taxon>
        <taxon>Metamonada</taxon>
        <taxon>Parabasalia</taxon>
        <taxon>Trichomonadida</taxon>
        <taxon>Trichomonadidae</taxon>
        <taxon>Trichomonas</taxon>
    </lineage>
</organism>
<dbReference type="Pfam" id="PF12796">
    <property type="entry name" value="Ank_2"/>
    <property type="match status" value="2"/>
</dbReference>
<dbReference type="RefSeq" id="XP_001312580.1">
    <property type="nucleotide sequence ID" value="XM_001312579.1"/>
</dbReference>
<evidence type="ECO:0000256" key="1">
    <source>
        <dbReference type="PROSITE-ProRule" id="PRU00023"/>
    </source>
</evidence>
<dbReference type="InParanoid" id="A2F621"/>
<dbReference type="Pfam" id="PF13606">
    <property type="entry name" value="Ank_3"/>
    <property type="match status" value="1"/>
</dbReference>
<dbReference type="AlphaFoldDB" id="A2F621"/>
<reference evidence="3" key="2">
    <citation type="journal article" date="2007" name="Science">
        <title>Draft genome sequence of the sexually transmitted pathogen Trichomonas vaginalis.</title>
        <authorList>
            <person name="Carlton J.M."/>
            <person name="Hirt R.P."/>
            <person name="Silva J.C."/>
            <person name="Delcher A.L."/>
            <person name="Schatz M."/>
            <person name="Zhao Q."/>
            <person name="Wortman J.R."/>
            <person name="Bidwell S.L."/>
            <person name="Alsmark U.C.M."/>
            <person name="Besteiro S."/>
            <person name="Sicheritz-Ponten T."/>
            <person name="Noel C.J."/>
            <person name="Dacks J.B."/>
            <person name="Foster P.G."/>
            <person name="Simillion C."/>
            <person name="Van de Peer Y."/>
            <person name="Miranda-Saavedra D."/>
            <person name="Barton G.J."/>
            <person name="Westrop G.D."/>
            <person name="Mueller S."/>
            <person name="Dessi D."/>
            <person name="Fiori P.L."/>
            <person name="Ren Q."/>
            <person name="Paulsen I."/>
            <person name="Zhang H."/>
            <person name="Bastida-Corcuera F.D."/>
            <person name="Simoes-Barbosa A."/>
            <person name="Brown M.T."/>
            <person name="Hayes R.D."/>
            <person name="Mukherjee M."/>
            <person name="Okumura C.Y."/>
            <person name="Schneider R."/>
            <person name="Smith A.J."/>
            <person name="Vanacova S."/>
            <person name="Villalvazo M."/>
            <person name="Haas B.J."/>
            <person name="Pertea M."/>
            <person name="Feldblyum T.V."/>
            <person name="Utterback T.R."/>
            <person name="Shu C.L."/>
            <person name="Osoegawa K."/>
            <person name="de Jong P.J."/>
            <person name="Hrdy I."/>
            <person name="Horvathova L."/>
            <person name="Zubacova Z."/>
            <person name="Dolezal P."/>
            <person name="Malik S.B."/>
            <person name="Logsdon J.M. Jr."/>
            <person name="Henze K."/>
            <person name="Gupta A."/>
            <person name="Wang C.C."/>
            <person name="Dunne R.L."/>
            <person name="Upcroft J.A."/>
            <person name="Upcroft P."/>
            <person name="White O."/>
            <person name="Salzberg S.L."/>
            <person name="Tang P."/>
            <person name="Chiu C.-H."/>
            <person name="Lee Y.-S."/>
            <person name="Embley T.M."/>
            <person name="Coombs G.H."/>
            <person name="Mottram J.C."/>
            <person name="Tachezy J."/>
            <person name="Fraser-Liggett C.M."/>
            <person name="Johnson P.J."/>
        </authorList>
    </citation>
    <scope>NUCLEOTIDE SEQUENCE [LARGE SCALE GENOMIC DNA]</scope>
    <source>
        <strain evidence="3">G3</strain>
    </source>
</reference>